<dbReference type="SUPFAM" id="SSF57903">
    <property type="entry name" value="FYVE/PHD zinc finger"/>
    <property type="match status" value="1"/>
</dbReference>
<proteinExistence type="predicted"/>
<dbReference type="OrthoDB" id="20839at2759"/>
<sequence length="133" mass="14785">SSDIDDITDTDDTIVSDKQPEEADPNAQTGTNNNNTQQGLRDDKVKEYLRKWFAAYVSKDPQPKKICLCIVTGMIAKSSVIKCYGIVHLPAPDEPWYCDRCLAKPSETVICALCPRKTGAFRRMKEGDAAGTW</sequence>
<name>A0A9N9JLN4_9GLOM</name>
<dbReference type="AlphaFoldDB" id="A0A9N9JLN4"/>
<keyword evidence="3" id="KW-1185">Reference proteome</keyword>
<reference evidence="2" key="1">
    <citation type="submission" date="2021-06" db="EMBL/GenBank/DDBJ databases">
        <authorList>
            <person name="Kallberg Y."/>
            <person name="Tangrot J."/>
            <person name="Rosling A."/>
        </authorList>
    </citation>
    <scope>NUCLEOTIDE SEQUENCE</scope>
    <source>
        <strain evidence="2">CL551</strain>
    </source>
</reference>
<feature type="non-terminal residue" evidence="2">
    <location>
        <position position="133"/>
    </location>
</feature>
<evidence type="ECO:0000313" key="3">
    <source>
        <dbReference type="Proteomes" id="UP000789342"/>
    </source>
</evidence>
<feature type="compositionally biased region" description="Low complexity" evidence="1">
    <location>
        <begin position="28"/>
        <end position="39"/>
    </location>
</feature>
<evidence type="ECO:0000313" key="2">
    <source>
        <dbReference type="EMBL" id="CAG8785173.1"/>
    </source>
</evidence>
<feature type="region of interest" description="Disordered" evidence="1">
    <location>
        <begin position="1"/>
        <end position="40"/>
    </location>
</feature>
<protein>
    <submittedName>
        <fullName evidence="2">15850_t:CDS:1</fullName>
    </submittedName>
</protein>
<organism evidence="2 3">
    <name type="scientific">Acaulospora morrowiae</name>
    <dbReference type="NCBI Taxonomy" id="94023"/>
    <lineage>
        <taxon>Eukaryota</taxon>
        <taxon>Fungi</taxon>
        <taxon>Fungi incertae sedis</taxon>
        <taxon>Mucoromycota</taxon>
        <taxon>Glomeromycotina</taxon>
        <taxon>Glomeromycetes</taxon>
        <taxon>Diversisporales</taxon>
        <taxon>Acaulosporaceae</taxon>
        <taxon>Acaulospora</taxon>
    </lineage>
</organism>
<dbReference type="EMBL" id="CAJVPV010056001">
    <property type="protein sequence ID" value="CAG8785173.1"/>
    <property type="molecule type" value="Genomic_DNA"/>
</dbReference>
<gene>
    <name evidence="2" type="ORF">AMORRO_LOCUS17655</name>
</gene>
<evidence type="ECO:0000256" key="1">
    <source>
        <dbReference type="SAM" id="MobiDB-lite"/>
    </source>
</evidence>
<dbReference type="InterPro" id="IPR011011">
    <property type="entry name" value="Znf_FYVE_PHD"/>
</dbReference>
<dbReference type="Proteomes" id="UP000789342">
    <property type="component" value="Unassembled WGS sequence"/>
</dbReference>
<accession>A0A9N9JLN4</accession>
<feature type="non-terminal residue" evidence="2">
    <location>
        <position position="1"/>
    </location>
</feature>
<feature type="compositionally biased region" description="Acidic residues" evidence="1">
    <location>
        <begin position="1"/>
        <end position="14"/>
    </location>
</feature>
<comment type="caution">
    <text evidence="2">The sequence shown here is derived from an EMBL/GenBank/DDBJ whole genome shotgun (WGS) entry which is preliminary data.</text>
</comment>